<gene>
    <name evidence="2" type="ORF">EKN56_03160</name>
</gene>
<dbReference type="InterPro" id="IPR049945">
    <property type="entry name" value="AAA_22"/>
</dbReference>
<keyword evidence="3" id="KW-1185">Reference proteome</keyword>
<dbReference type="SUPFAM" id="SSF52540">
    <property type="entry name" value="P-loop containing nucleoside triphosphate hydrolases"/>
    <property type="match status" value="1"/>
</dbReference>
<dbReference type="OrthoDB" id="9801665at2"/>
<dbReference type="CDD" id="cd00093">
    <property type="entry name" value="HTH_XRE"/>
    <property type="match status" value="1"/>
</dbReference>
<dbReference type="RefSeq" id="WP_130590483.1">
    <property type="nucleotide sequence ID" value="NZ_CP034752.1"/>
</dbReference>
<dbReference type="InterPro" id="IPR001387">
    <property type="entry name" value="Cro/C1-type_HTH"/>
</dbReference>
<feature type="domain" description="HTH cro/C1-type" evidence="1">
    <location>
        <begin position="8"/>
        <end position="55"/>
    </location>
</feature>
<dbReference type="Gene3D" id="3.40.50.300">
    <property type="entry name" value="P-loop containing nucleotide triphosphate hydrolases"/>
    <property type="match status" value="1"/>
</dbReference>
<proteinExistence type="predicted"/>
<dbReference type="PROSITE" id="PS50943">
    <property type="entry name" value="HTH_CROC1"/>
    <property type="match status" value="1"/>
</dbReference>
<dbReference type="InterPro" id="IPR052026">
    <property type="entry name" value="ExeA_AAA_ATPase_DNA-bind"/>
</dbReference>
<dbReference type="GO" id="GO:0016887">
    <property type="term" value="F:ATP hydrolysis activity"/>
    <property type="evidence" value="ECO:0007669"/>
    <property type="project" value="InterPro"/>
</dbReference>
<dbReference type="Pfam" id="PF13401">
    <property type="entry name" value="AAA_22"/>
    <property type="match status" value="1"/>
</dbReference>
<dbReference type="KEGG" id="prag:EKN56_03160"/>
<dbReference type="InterPro" id="IPR027417">
    <property type="entry name" value="P-loop_NTPase"/>
</dbReference>
<sequence>MSLIKNELTELMASKGFSQAKVARAISVSGSTLSQYLSGKYPGNIKALETEISAFIERCNERDRSHNITIPFVMTPSAKKGLELIKLAHECKEINVLYGEAGLGKTMILKRYAEENKNTVILIEADPGYTAKVLLGELCRQLNLSVVGNLHDLIEACVGKLNGSDIVLIVDEAELLPFRALEVLRRIHDRSGVGVVLAGMPRLILNLKGKRGELVQLYSRVGFALNLGNSLPRSDVKAISSSVIDELDEETEDAFFTASKGNARRLSKLLRGAVRVCRINDMNINAAAVQQFAQMLIN</sequence>
<dbReference type="PANTHER" id="PTHR35894">
    <property type="entry name" value="GENERAL SECRETION PATHWAY PROTEIN A-RELATED"/>
    <property type="match status" value="1"/>
</dbReference>
<accession>A0A411WGZ3</accession>
<dbReference type="PANTHER" id="PTHR35894:SF5">
    <property type="entry name" value="MU-LIKE PROPHAGE FLUMU DNA TRANSPOSITION PROTEIN B"/>
    <property type="match status" value="1"/>
</dbReference>
<evidence type="ECO:0000313" key="2">
    <source>
        <dbReference type="EMBL" id="QBH95492.1"/>
    </source>
</evidence>
<dbReference type="GO" id="GO:0003677">
    <property type="term" value="F:DNA binding"/>
    <property type="evidence" value="ECO:0007669"/>
    <property type="project" value="InterPro"/>
</dbReference>
<dbReference type="Gene3D" id="1.10.260.40">
    <property type="entry name" value="lambda repressor-like DNA-binding domains"/>
    <property type="match status" value="1"/>
</dbReference>
<evidence type="ECO:0000259" key="1">
    <source>
        <dbReference type="PROSITE" id="PS50943"/>
    </source>
</evidence>
<organism evidence="2 3">
    <name type="scientific">Limnobaculum zhutongyuii</name>
    <dbReference type="NCBI Taxonomy" id="2498113"/>
    <lineage>
        <taxon>Bacteria</taxon>
        <taxon>Pseudomonadati</taxon>
        <taxon>Pseudomonadota</taxon>
        <taxon>Gammaproteobacteria</taxon>
        <taxon>Enterobacterales</taxon>
        <taxon>Budviciaceae</taxon>
        <taxon>Limnobaculum</taxon>
    </lineage>
</organism>
<dbReference type="InterPro" id="IPR010982">
    <property type="entry name" value="Lambda_DNA-bd_dom_sf"/>
</dbReference>
<dbReference type="AlphaFoldDB" id="A0A411WGZ3"/>
<evidence type="ECO:0000313" key="3">
    <source>
        <dbReference type="Proteomes" id="UP000293154"/>
    </source>
</evidence>
<dbReference type="EMBL" id="CP034752">
    <property type="protein sequence ID" value="QBH95492.1"/>
    <property type="molecule type" value="Genomic_DNA"/>
</dbReference>
<dbReference type="SUPFAM" id="SSF47413">
    <property type="entry name" value="lambda repressor-like DNA-binding domains"/>
    <property type="match status" value="1"/>
</dbReference>
<reference evidence="2 3" key="1">
    <citation type="submission" date="2019-03" db="EMBL/GenBank/DDBJ databases">
        <title>Pragia sp. nov. isolated from the gut tract of Carduelis flavirostris.</title>
        <authorList>
            <person name="Ge Y."/>
        </authorList>
    </citation>
    <scope>NUCLEOTIDE SEQUENCE [LARGE SCALE GENOMIC DNA]</scope>
    <source>
        <strain evidence="2 3">CF-458</strain>
    </source>
</reference>
<dbReference type="Proteomes" id="UP000293154">
    <property type="component" value="Chromosome"/>
</dbReference>
<name>A0A411WGZ3_9GAMM</name>
<protein>
    <submittedName>
        <fullName evidence="2">ATPase</fullName>
    </submittedName>
</protein>